<evidence type="ECO:0000256" key="1">
    <source>
        <dbReference type="SAM" id="MobiDB-lite"/>
    </source>
</evidence>
<dbReference type="Proteomes" id="UP000011086">
    <property type="component" value="Unassembled WGS sequence"/>
</dbReference>
<accession>A0AA97P0N0</accession>
<evidence type="ECO:0000313" key="2">
    <source>
        <dbReference type="EMBL" id="ELQ39745.1"/>
    </source>
</evidence>
<feature type="compositionally biased region" description="Low complexity" evidence="1">
    <location>
        <begin position="276"/>
        <end position="293"/>
    </location>
</feature>
<feature type="region of interest" description="Disordered" evidence="1">
    <location>
        <begin position="203"/>
        <end position="240"/>
    </location>
</feature>
<proteinExistence type="predicted"/>
<dbReference type="EMBL" id="JH793132">
    <property type="protein sequence ID" value="ELQ39745.1"/>
    <property type="molecule type" value="Genomic_DNA"/>
</dbReference>
<reference evidence="2" key="1">
    <citation type="journal article" date="2012" name="PLoS Genet.">
        <title>Comparative analysis of the genomes of two field isolates of the rice blast fungus Magnaporthe oryzae.</title>
        <authorList>
            <person name="Xue M."/>
            <person name="Yang J."/>
            <person name="Li Z."/>
            <person name="Hu S."/>
            <person name="Yao N."/>
            <person name="Dean R.A."/>
            <person name="Zhao W."/>
            <person name="Shen M."/>
            <person name="Zhang H."/>
            <person name="Li C."/>
            <person name="Liu L."/>
            <person name="Cao L."/>
            <person name="Xu X."/>
            <person name="Xing Y."/>
            <person name="Hsiang T."/>
            <person name="Zhang Z."/>
            <person name="Xu J.R."/>
            <person name="Peng Y.L."/>
        </authorList>
    </citation>
    <scope>NUCLEOTIDE SEQUENCE</scope>
    <source>
        <strain evidence="2">Y34</strain>
    </source>
</reference>
<gene>
    <name evidence="2" type="ORF">OOU_Y34scaffold00487g90</name>
</gene>
<evidence type="ECO:0008006" key="3">
    <source>
        <dbReference type="Google" id="ProtNLM"/>
    </source>
</evidence>
<organism evidence="2">
    <name type="scientific">Pyricularia oryzae (strain Y34)</name>
    <name type="common">Rice blast fungus</name>
    <name type="synonym">Magnaporthe oryzae</name>
    <dbReference type="NCBI Taxonomy" id="1143189"/>
    <lineage>
        <taxon>Eukaryota</taxon>
        <taxon>Fungi</taxon>
        <taxon>Dikarya</taxon>
        <taxon>Ascomycota</taxon>
        <taxon>Pezizomycotina</taxon>
        <taxon>Sordariomycetes</taxon>
        <taxon>Sordariomycetidae</taxon>
        <taxon>Magnaporthales</taxon>
        <taxon>Pyriculariaceae</taxon>
        <taxon>Pyricularia</taxon>
    </lineage>
</organism>
<dbReference type="AlphaFoldDB" id="A0AA97P0N0"/>
<sequence>MIQSFTAQVAHSPSAGHAGGGCRLTRDFQLAPSSTMGTELRSLPTSLASCLLRTCNKQMDSCKDKWEKILYEGNPILSASQYVSLSISFAVAKIPWRLNIPSTILPLMLGIFVKSLAASARLCSLSSTVFCYKSAMSNTNPETAWLYYPSGTNMALALSLKSIGLSEVYQTQLLLDVYIEIRVHKTVILLIVVEADCQHPIRTPMAPAGARPPSKPINTAKTTSADPKNGPDPPPDDGIVKIASKGDVVLRVTFLTSKEAIRAAKRSLQPRPGQRPPASATQQQQQPVPLQSPKVTYSYRADLGVLKKHSEYFRALLDEAGPFTEARQVAHALEALTLRGVKPADVDDVEELPTVEITDDDDATRSAHRHSVFADLLRILHGAQATTKPPTMLYVVTLAVLADRFDCVTPVSRYLSSELKFKWPASKIKAGGRDDENGIGGPRLENEEVLRQRILAAWLLDQPLKLHAATRELIMYGSKRWIQASADQDDDGYEETLPSWWDLPDDLEHELQLRRECILDTLASVQRHFLSLYSSRTQVCRLGYDSSPACDSFQLGQMVKFLAHKKLLFFVDFSSASLGTIEDSATTDIGHIISLLSQVTSYQIDRNHTNCGLRIKILPIVEYIKSMLSSNVISIPRSAWKKNRAATSWMPSAEDAESKEDGNVFRYTRSVAGDQRLRFEGAMASDRMARELFTAKSWDWTPEG</sequence>
<protein>
    <recommendedName>
        <fullName evidence="3">BTB domain-containing protein</fullName>
    </recommendedName>
</protein>
<name>A0AA97P0N0_PYRO3</name>
<feature type="compositionally biased region" description="Polar residues" evidence="1">
    <location>
        <begin position="216"/>
        <end position="226"/>
    </location>
</feature>
<feature type="region of interest" description="Disordered" evidence="1">
    <location>
        <begin position="265"/>
        <end position="293"/>
    </location>
</feature>